<keyword evidence="2" id="KW-1185">Reference proteome</keyword>
<reference evidence="1 2" key="1">
    <citation type="submission" date="2023-06" db="EMBL/GenBank/DDBJ databases">
        <title>Sporosarcina sp. nov., isolated from Korean tranditional fermented seafood 'Jeotgal'.</title>
        <authorList>
            <person name="Yang A.I."/>
            <person name="Shin N.-R."/>
        </authorList>
    </citation>
    <scope>NUCLEOTIDE SEQUENCE [LARGE SCALE GENOMIC DNA]</scope>
    <source>
        <strain evidence="1 2">T2O-4</strain>
    </source>
</reference>
<evidence type="ECO:0000313" key="2">
    <source>
        <dbReference type="Proteomes" id="UP001303902"/>
    </source>
</evidence>
<protein>
    <submittedName>
        <fullName evidence="1">Uncharacterized protein</fullName>
    </submittedName>
</protein>
<dbReference type="Proteomes" id="UP001303902">
    <property type="component" value="Chromosome"/>
</dbReference>
<name>A0ABZ0L2S5_9BACL</name>
<accession>A0ABZ0L2S5</accession>
<proteinExistence type="predicted"/>
<sequence>MNTVSVIQTLGEDPQLFELTAGGLTNSQSVVQLNEGQKVRVSKVTIVNFERPSETDGDEF</sequence>
<organism evidence="1 2">
    <name type="scientific">Sporosarcina oncorhynchi</name>
    <dbReference type="NCBI Taxonomy" id="3056444"/>
    <lineage>
        <taxon>Bacteria</taxon>
        <taxon>Bacillati</taxon>
        <taxon>Bacillota</taxon>
        <taxon>Bacilli</taxon>
        <taxon>Bacillales</taxon>
        <taxon>Caryophanaceae</taxon>
        <taxon>Sporosarcina</taxon>
    </lineage>
</organism>
<dbReference type="RefSeq" id="WP_317966519.1">
    <property type="nucleotide sequence ID" value="NZ_CP129118.1"/>
</dbReference>
<gene>
    <name evidence="1" type="ORF">QWT69_13735</name>
</gene>
<dbReference type="EMBL" id="CP129118">
    <property type="protein sequence ID" value="WOV86920.1"/>
    <property type="molecule type" value="Genomic_DNA"/>
</dbReference>
<evidence type="ECO:0000313" key="1">
    <source>
        <dbReference type="EMBL" id="WOV86920.1"/>
    </source>
</evidence>